<comment type="caution">
    <text evidence="5">The sequence shown here is derived from an EMBL/GenBank/DDBJ whole genome shotgun (WGS) entry which is preliminary data.</text>
</comment>
<dbReference type="GO" id="GO:0003887">
    <property type="term" value="F:DNA-directed DNA polymerase activity"/>
    <property type="evidence" value="ECO:0007669"/>
    <property type="project" value="UniProtKB-KW"/>
</dbReference>
<keyword evidence="6" id="KW-1185">Reference proteome</keyword>
<proteinExistence type="predicted"/>
<organism evidence="5 6">
    <name type="scientific">Helicobacter aurati</name>
    <dbReference type="NCBI Taxonomy" id="137778"/>
    <lineage>
        <taxon>Bacteria</taxon>
        <taxon>Pseudomonadati</taxon>
        <taxon>Campylobacterota</taxon>
        <taxon>Epsilonproteobacteria</taxon>
        <taxon>Campylobacterales</taxon>
        <taxon>Helicobacteraceae</taxon>
        <taxon>Helicobacter</taxon>
    </lineage>
</organism>
<accession>A0A3D8IZZ2</accession>
<dbReference type="PANTHER" id="PTHR34388:SF1">
    <property type="entry name" value="DNA POLYMERASE III SUBUNIT DELTA"/>
    <property type="match status" value="1"/>
</dbReference>
<sequence length="329" mass="38656">MTRNALEKMLTTTLPRCILLYGESDFLINYYSQMIQKKSMSNIVSFYFEEYQHHEIITLLGANSLFGENNIIVVKQYNVLNKTQLQEIFFTLSHNLNNSMIMELYKSPSISDSEYAKRFRMMSGFFKSTQQCKEIFEARLYNPLPAEMLQILTQRAKELQLNITHGLLEYLLTIQNHDISMAYNELEKFVHYATIDKRLIDELSYSLGNVDIESLLNALFDKKANLAIVLHTLYEEGIDNMELLRELHRYFYTLFKLYGHSRKYGNMDCKEALGYQAPAHIFTTWSKRSLKLTTQKYLTLFDILTAWRNAQFKGKDSCMQYLIAIQEIL</sequence>
<dbReference type="PANTHER" id="PTHR34388">
    <property type="entry name" value="DNA POLYMERASE III SUBUNIT DELTA"/>
    <property type="match status" value="1"/>
</dbReference>
<evidence type="ECO:0000256" key="1">
    <source>
        <dbReference type="ARBA" id="ARBA00022679"/>
    </source>
</evidence>
<name>A0A3D8IZZ2_9HELI</name>
<dbReference type="InterPro" id="IPR027417">
    <property type="entry name" value="P-loop_NTPase"/>
</dbReference>
<dbReference type="Proteomes" id="UP000256424">
    <property type="component" value="Unassembled WGS sequence"/>
</dbReference>
<dbReference type="GO" id="GO:0009360">
    <property type="term" value="C:DNA polymerase III complex"/>
    <property type="evidence" value="ECO:0007669"/>
    <property type="project" value="TreeGrafter"/>
</dbReference>
<dbReference type="EMBL" id="NXLW01000016">
    <property type="protein sequence ID" value="RDU70839.1"/>
    <property type="molecule type" value="Genomic_DNA"/>
</dbReference>
<dbReference type="InterPro" id="IPR005790">
    <property type="entry name" value="DNA_polIII_delta"/>
</dbReference>
<dbReference type="RefSeq" id="WP_104763317.1">
    <property type="nucleotide sequence ID" value="NZ_FZPM01000019.1"/>
</dbReference>
<dbReference type="Gene3D" id="3.40.50.300">
    <property type="entry name" value="P-loop containing nucleotide triphosphate hydrolases"/>
    <property type="match status" value="1"/>
</dbReference>
<evidence type="ECO:0000313" key="6">
    <source>
        <dbReference type="Proteomes" id="UP000256424"/>
    </source>
</evidence>
<evidence type="ECO:0000256" key="4">
    <source>
        <dbReference type="ARBA" id="ARBA00022932"/>
    </source>
</evidence>
<dbReference type="NCBIfam" id="TIGR01128">
    <property type="entry name" value="holA"/>
    <property type="match status" value="1"/>
</dbReference>
<dbReference type="GO" id="GO:0006261">
    <property type="term" value="P:DNA-templated DNA replication"/>
    <property type="evidence" value="ECO:0007669"/>
    <property type="project" value="TreeGrafter"/>
</dbReference>
<keyword evidence="3" id="KW-0235">DNA replication</keyword>
<protein>
    <submittedName>
        <fullName evidence="5">DNA polymerase III subunit delta</fullName>
    </submittedName>
</protein>
<keyword evidence="2" id="KW-0548">Nucleotidyltransferase</keyword>
<evidence type="ECO:0000313" key="5">
    <source>
        <dbReference type="EMBL" id="RDU70839.1"/>
    </source>
</evidence>
<reference evidence="5 6" key="1">
    <citation type="submission" date="2018-04" db="EMBL/GenBank/DDBJ databases">
        <title>Novel Campyloabacter and Helicobacter Species and Strains.</title>
        <authorList>
            <person name="Mannion A.J."/>
            <person name="Shen Z."/>
            <person name="Fox J.G."/>
        </authorList>
    </citation>
    <scope>NUCLEOTIDE SEQUENCE [LARGE SCALE GENOMIC DNA]</scope>
    <source>
        <strain evidence="5 6">MIT 97-5075</strain>
    </source>
</reference>
<evidence type="ECO:0000256" key="2">
    <source>
        <dbReference type="ARBA" id="ARBA00022695"/>
    </source>
</evidence>
<dbReference type="GO" id="GO:0003677">
    <property type="term" value="F:DNA binding"/>
    <property type="evidence" value="ECO:0007669"/>
    <property type="project" value="InterPro"/>
</dbReference>
<keyword evidence="1" id="KW-0808">Transferase</keyword>
<gene>
    <name evidence="5" type="ORF">CQA66_07435</name>
</gene>
<keyword evidence="4" id="KW-0239">DNA-directed DNA polymerase</keyword>
<evidence type="ECO:0000256" key="3">
    <source>
        <dbReference type="ARBA" id="ARBA00022705"/>
    </source>
</evidence>
<dbReference type="SUPFAM" id="SSF52540">
    <property type="entry name" value="P-loop containing nucleoside triphosphate hydrolases"/>
    <property type="match status" value="1"/>
</dbReference>
<dbReference type="AlphaFoldDB" id="A0A3D8IZZ2"/>
<dbReference type="OrthoDB" id="5329738at2"/>